<keyword evidence="3" id="KW-1185">Reference proteome</keyword>
<accession>A0A1X0P094</accession>
<dbReference type="PROSITE" id="PS50911">
    <property type="entry name" value="CHAP"/>
    <property type="match status" value="1"/>
</dbReference>
<dbReference type="PANTHER" id="PTHR30094">
    <property type="entry name" value="BIFUNCTIONAL GLUTATHIONYLSPERMIDINE SYNTHETASE/AMIDASE-RELATED"/>
    <property type="match status" value="1"/>
</dbReference>
<dbReference type="InterPro" id="IPR007921">
    <property type="entry name" value="CHAP_dom"/>
</dbReference>
<dbReference type="OrthoDB" id="269411at2759"/>
<dbReference type="GO" id="GO:0016874">
    <property type="term" value="F:ligase activity"/>
    <property type="evidence" value="ECO:0007669"/>
    <property type="project" value="TreeGrafter"/>
</dbReference>
<dbReference type="InterPro" id="IPR038765">
    <property type="entry name" value="Papain-like_cys_pep_sf"/>
</dbReference>
<evidence type="ECO:0000259" key="1">
    <source>
        <dbReference type="PROSITE" id="PS50911"/>
    </source>
</evidence>
<dbReference type="AlphaFoldDB" id="A0A1X0P094"/>
<dbReference type="Pfam" id="PF05257">
    <property type="entry name" value="CHAP"/>
    <property type="match status" value="1"/>
</dbReference>
<dbReference type="Proteomes" id="UP000192257">
    <property type="component" value="Unassembled WGS sequence"/>
</dbReference>
<dbReference type="InterPro" id="IPR051705">
    <property type="entry name" value="Gsp_Synthetase/Amidase"/>
</dbReference>
<organism evidence="2 3">
    <name type="scientific">Trypanosoma theileri</name>
    <dbReference type="NCBI Taxonomy" id="67003"/>
    <lineage>
        <taxon>Eukaryota</taxon>
        <taxon>Discoba</taxon>
        <taxon>Euglenozoa</taxon>
        <taxon>Kinetoplastea</taxon>
        <taxon>Metakinetoplastina</taxon>
        <taxon>Trypanosomatida</taxon>
        <taxon>Trypanosomatidae</taxon>
        <taxon>Trypanosoma</taxon>
    </lineage>
</organism>
<reference evidence="2 3" key="1">
    <citation type="submission" date="2017-03" db="EMBL/GenBank/DDBJ databases">
        <title>An alternative strategy for trypanosome survival in the mammalian bloodstream revealed through genome and transcriptome analysis of the ubiquitous bovine parasite Trypanosoma (Megatrypanum) theileri.</title>
        <authorList>
            <person name="Kelly S."/>
            <person name="Ivens A."/>
            <person name="Mott A."/>
            <person name="O'Neill E."/>
            <person name="Emms D."/>
            <person name="Macleod O."/>
            <person name="Voorheis P."/>
            <person name="Matthews J."/>
            <person name="Matthews K."/>
            <person name="Carrington M."/>
        </authorList>
    </citation>
    <scope>NUCLEOTIDE SEQUENCE [LARGE SCALE GENOMIC DNA]</scope>
    <source>
        <strain evidence="2">Edinburgh</strain>
    </source>
</reference>
<gene>
    <name evidence="2" type="ORF">TM35_000081620</name>
</gene>
<dbReference type="GeneID" id="39983807"/>
<dbReference type="PANTHER" id="PTHR30094:SF0">
    <property type="entry name" value="BIFUNCTIONAL GLUTATHIONYLSPERMIDINE SYNTHETASE_AMIDASE-RELATED"/>
    <property type="match status" value="1"/>
</dbReference>
<dbReference type="RefSeq" id="XP_028884430.1">
    <property type="nucleotide sequence ID" value="XM_029024027.1"/>
</dbReference>
<evidence type="ECO:0000313" key="3">
    <source>
        <dbReference type="Proteomes" id="UP000192257"/>
    </source>
</evidence>
<protein>
    <submittedName>
        <fullName evidence="2">Putative trypanothione synthetase</fullName>
    </submittedName>
</protein>
<sequence length="669" mass="74838">MDKAKPSGCPLPYGEKQGSFRGVVASSNRDDGFFSGESNYVDYVVYTGFRYQCVEFARRFLLLTTGCIFGSCGRASEIFKMTTITHVETGVTYNFNAHPNGKSERRPAPGDIIVYPYHRQHMPWGHVGVISYVGDDGKVGIAEQNHVFFPFFSPSPDYLDGECCVSRYIHLEQTSDGYWYLKEQEGESGVDCLGWMSYPGVPQRKLIHKQICPIPEQLSVRSTPVENMDHPSLWQFTLPDDSCAIRTLYIFRQGTGEALIGATTAFSRIIRVTLQFLFNRHRLSAGFNALPTNPLGADLMEAPKTLLDVMEASILEGCEGEAEMDRALAAHFGFDITVIAAMRREFNLGEVHMLANTTFCLNLAEESTMKLDSGFEVNVMKIGNPHDEGWLIEKVNFGTPKIISELAGPRACRETYNKFLHQALSPEVSGSMMSECRVDFSRYVKDVEGVRGPRNGFTIVKNSHHSNDTVDNIISIIIEYCEAFKYPTLIVDESQLLYESKHSKLYASLEAGKKLQIDFCFCITEWSDIIAASHSGTKTEGKYEGLSALRQAALDPHSDVVFAKPLWSLLCSGKIRPTAKSLNSTSSKFFDISRRLYEYASPKQPPDMWERDVHEFKDSCRRCHLSLPLSEGVTSRSARGETVLVNFAVSCCTGRDPDGNIAGLMYAFY</sequence>
<dbReference type="Gene3D" id="3.90.1720.10">
    <property type="entry name" value="endopeptidase domain like (from Nostoc punctiforme)"/>
    <property type="match status" value="1"/>
</dbReference>
<feature type="domain" description="Peptidase C51" evidence="1">
    <location>
        <begin position="28"/>
        <end position="170"/>
    </location>
</feature>
<dbReference type="EMBL" id="NBCO01000008">
    <property type="protein sequence ID" value="ORC90364.1"/>
    <property type="molecule type" value="Genomic_DNA"/>
</dbReference>
<name>A0A1X0P094_9TRYP</name>
<dbReference type="SUPFAM" id="SSF54001">
    <property type="entry name" value="Cysteine proteinases"/>
    <property type="match status" value="1"/>
</dbReference>
<comment type="caution">
    <text evidence="2">The sequence shown here is derived from an EMBL/GenBank/DDBJ whole genome shotgun (WGS) entry which is preliminary data.</text>
</comment>
<dbReference type="VEuPathDB" id="TriTrypDB:TM35_000081620"/>
<evidence type="ECO:0000313" key="2">
    <source>
        <dbReference type="EMBL" id="ORC90364.1"/>
    </source>
</evidence>
<proteinExistence type="predicted"/>